<name>A0A5J4INF6_9FLAO</name>
<dbReference type="AlphaFoldDB" id="A0A5J4INF6"/>
<sequence>MKHITLETERLLIRPFTLADVDGVFEFASNKFCQQHTGNDVITSRDAAQDLIENVWLKDYAEFGYGRFAVIHKTDNKIIGFNSIKFLKDIQATDLGYRFLPEYWGKGIATEASKSILKFAFEDKKLAEVIATVYPENSASTAVLKKLGFQHIETKTYPEETTTLDWYSLKTTNYEG</sequence>
<gene>
    <name evidence="2" type="ORF">ULMA_10170</name>
</gene>
<dbReference type="OrthoDB" id="9788916at2"/>
<dbReference type="InterPro" id="IPR051531">
    <property type="entry name" value="N-acetyltransferase"/>
</dbReference>
<dbReference type="RefSeq" id="WP_151672993.1">
    <property type="nucleotide sequence ID" value="NZ_BKCG01000002.1"/>
</dbReference>
<dbReference type="SUPFAM" id="SSF55729">
    <property type="entry name" value="Acyl-CoA N-acyltransferases (Nat)"/>
    <property type="match status" value="1"/>
</dbReference>
<comment type="caution">
    <text evidence="2">The sequence shown here is derived from an EMBL/GenBank/DDBJ whole genome shotgun (WGS) entry which is preliminary data.</text>
</comment>
<dbReference type="Proteomes" id="UP000326509">
    <property type="component" value="Unassembled WGS sequence"/>
</dbReference>
<feature type="domain" description="N-acetyltransferase" evidence="1">
    <location>
        <begin position="11"/>
        <end position="170"/>
    </location>
</feature>
<keyword evidence="2" id="KW-0808">Transferase</keyword>
<evidence type="ECO:0000313" key="3">
    <source>
        <dbReference type="Proteomes" id="UP000326509"/>
    </source>
</evidence>
<dbReference type="EMBL" id="BKCG01000002">
    <property type="protein sequence ID" value="GER58909.1"/>
    <property type="molecule type" value="Genomic_DNA"/>
</dbReference>
<evidence type="ECO:0000313" key="2">
    <source>
        <dbReference type="EMBL" id="GER58909.1"/>
    </source>
</evidence>
<reference evidence="2 3" key="1">
    <citation type="submission" date="2019-08" db="EMBL/GenBank/DDBJ databases">
        <title>Draft genome sequence of Ulvibacter marinus type strain NBRC 109484.</title>
        <authorList>
            <person name="Kawano K."/>
            <person name="Ushijima N."/>
            <person name="Kihara M."/>
            <person name="Itoh H."/>
        </authorList>
    </citation>
    <scope>NUCLEOTIDE SEQUENCE [LARGE SCALE GENOMIC DNA]</scope>
    <source>
        <strain evidence="2 3">NBRC 109484</strain>
    </source>
</reference>
<dbReference type="PANTHER" id="PTHR43792">
    <property type="entry name" value="GNAT FAMILY, PUTATIVE (AFU_ORTHOLOGUE AFUA_3G00765)-RELATED-RELATED"/>
    <property type="match status" value="1"/>
</dbReference>
<organism evidence="2 3">
    <name type="scientific">Patiriisocius marinus</name>
    <dbReference type="NCBI Taxonomy" id="1397112"/>
    <lineage>
        <taxon>Bacteria</taxon>
        <taxon>Pseudomonadati</taxon>
        <taxon>Bacteroidota</taxon>
        <taxon>Flavobacteriia</taxon>
        <taxon>Flavobacteriales</taxon>
        <taxon>Flavobacteriaceae</taxon>
        <taxon>Patiriisocius</taxon>
    </lineage>
</organism>
<protein>
    <submittedName>
        <fullName evidence="2">N-acetyltransferase GCN5</fullName>
    </submittedName>
</protein>
<proteinExistence type="predicted"/>
<dbReference type="InterPro" id="IPR016181">
    <property type="entry name" value="Acyl_CoA_acyltransferase"/>
</dbReference>
<evidence type="ECO:0000259" key="1">
    <source>
        <dbReference type="PROSITE" id="PS51186"/>
    </source>
</evidence>
<dbReference type="InterPro" id="IPR000182">
    <property type="entry name" value="GNAT_dom"/>
</dbReference>
<accession>A0A5J4INF6</accession>
<dbReference type="PANTHER" id="PTHR43792:SF1">
    <property type="entry name" value="N-ACETYLTRANSFERASE DOMAIN-CONTAINING PROTEIN"/>
    <property type="match status" value="1"/>
</dbReference>
<dbReference type="Gene3D" id="3.40.630.30">
    <property type="match status" value="1"/>
</dbReference>
<keyword evidence="3" id="KW-1185">Reference proteome</keyword>
<dbReference type="Pfam" id="PF13302">
    <property type="entry name" value="Acetyltransf_3"/>
    <property type="match status" value="1"/>
</dbReference>
<dbReference type="PROSITE" id="PS51186">
    <property type="entry name" value="GNAT"/>
    <property type="match status" value="1"/>
</dbReference>
<dbReference type="GO" id="GO:0016747">
    <property type="term" value="F:acyltransferase activity, transferring groups other than amino-acyl groups"/>
    <property type="evidence" value="ECO:0007669"/>
    <property type="project" value="InterPro"/>
</dbReference>